<dbReference type="EMBL" id="BMRJ01000001">
    <property type="protein sequence ID" value="GGR13756.1"/>
    <property type="molecule type" value="Genomic_DNA"/>
</dbReference>
<feature type="signal peptide" evidence="2">
    <location>
        <begin position="1"/>
        <end position="21"/>
    </location>
</feature>
<reference evidence="3" key="1">
    <citation type="journal article" date="2014" name="Int. J. Syst. Evol. Microbiol.">
        <title>Complete genome sequence of Corynebacterium casei LMG S-19264T (=DSM 44701T), isolated from a smear-ripened cheese.</title>
        <authorList>
            <consortium name="US DOE Joint Genome Institute (JGI-PGF)"/>
            <person name="Walter F."/>
            <person name="Albersmeier A."/>
            <person name="Kalinowski J."/>
            <person name="Ruckert C."/>
        </authorList>
    </citation>
    <scope>NUCLEOTIDE SEQUENCE</scope>
    <source>
        <strain evidence="3">JCM 3346</strain>
    </source>
</reference>
<keyword evidence="1" id="KW-0472">Membrane</keyword>
<reference evidence="3" key="2">
    <citation type="submission" date="2020-09" db="EMBL/GenBank/DDBJ databases">
        <authorList>
            <person name="Sun Q."/>
            <person name="Ohkuma M."/>
        </authorList>
    </citation>
    <scope>NUCLEOTIDE SEQUENCE</scope>
    <source>
        <strain evidence="3">JCM 3346</strain>
    </source>
</reference>
<evidence type="ECO:0000256" key="1">
    <source>
        <dbReference type="SAM" id="Phobius"/>
    </source>
</evidence>
<name>A0A918F6S8_AGRME</name>
<keyword evidence="1" id="KW-0812">Transmembrane</keyword>
<proteinExistence type="predicted"/>
<accession>A0A918F6S8</accession>
<sequence length="352" mass="35847">MPRRLPLALGALLLAAPLALAGALSAPLPAVAEGAGGEAPVTWSVAPATEQGADGRAWVELELDPGATVTEHLAVRNLGDAPVVFALGAADGYFTPSGRFNMLASDAESVDAGTWIALPETVEVAAGGTAVVPFTVTVPERATPGDHAAGVAASITSVAEGDGATLGVESRVGFRVMTRVSGELEPGLAVAAGGGYRLSWNPFAPGAIELSAELENTGNVRLALDPSAEAGGARRTADGVAEGQRVELLPGERRTVRFTMPAVWPTVLAGAVLRVEGGAIDPSGEAAGIDPVVREVTIWALPVPQLAVLAGAALLALGILLGRRRSRARLERLLEDAHHAGRREALAEEGPQ</sequence>
<protein>
    <recommendedName>
        <fullName evidence="5">DUF916 domain-containing protein</fullName>
    </recommendedName>
</protein>
<keyword evidence="1" id="KW-1133">Transmembrane helix</keyword>
<feature type="chain" id="PRO_5039475593" description="DUF916 domain-containing protein" evidence="2">
    <location>
        <begin position="22"/>
        <end position="352"/>
    </location>
</feature>
<dbReference type="AlphaFoldDB" id="A0A918F6S8"/>
<keyword evidence="4" id="KW-1185">Reference proteome</keyword>
<evidence type="ECO:0000256" key="2">
    <source>
        <dbReference type="SAM" id="SignalP"/>
    </source>
</evidence>
<organism evidence="3 4">
    <name type="scientific">Agromyces mediolanus</name>
    <name type="common">Corynebacterium mediolanum</name>
    <dbReference type="NCBI Taxonomy" id="41986"/>
    <lineage>
        <taxon>Bacteria</taxon>
        <taxon>Bacillati</taxon>
        <taxon>Actinomycetota</taxon>
        <taxon>Actinomycetes</taxon>
        <taxon>Micrococcales</taxon>
        <taxon>Microbacteriaceae</taxon>
        <taxon>Agromyces</taxon>
    </lineage>
</organism>
<dbReference type="Proteomes" id="UP000610303">
    <property type="component" value="Unassembled WGS sequence"/>
</dbReference>
<gene>
    <name evidence="3" type="ORF">GCM10010196_02890</name>
</gene>
<feature type="transmembrane region" description="Helical" evidence="1">
    <location>
        <begin position="299"/>
        <end position="322"/>
    </location>
</feature>
<evidence type="ECO:0008006" key="5">
    <source>
        <dbReference type="Google" id="ProtNLM"/>
    </source>
</evidence>
<keyword evidence="2" id="KW-0732">Signal</keyword>
<evidence type="ECO:0000313" key="4">
    <source>
        <dbReference type="Proteomes" id="UP000610303"/>
    </source>
</evidence>
<evidence type="ECO:0000313" key="3">
    <source>
        <dbReference type="EMBL" id="GGR13756.1"/>
    </source>
</evidence>
<comment type="caution">
    <text evidence="3">The sequence shown here is derived from an EMBL/GenBank/DDBJ whole genome shotgun (WGS) entry which is preliminary data.</text>
</comment>
<dbReference type="RefSeq" id="WP_229781482.1">
    <property type="nucleotide sequence ID" value="NZ_BMRJ01000001.1"/>
</dbReference>